<dbReference type="PANTHER" id="PTHR12526:SF600">
    <property type="entry name" value="GLYCOSYL TRANSFERASE GROUP 1"/>
    <property type="match status" value="1"/>
</dbReference>
<dbReference type="AlphaFoldDB" id="A0A0U2Z406"/>
<gene>
    <name evidence="1" type="ORF">AT746_04775</name>
</gene>
<evidence type="ECO:0008006" key="3">
    <source>
        <dbReference type="Google" id="ProtNLM"/>
    </source>
</evidence>
<sequence length="400" mass="45307">MSNKEPLLFLCHRIPFPPNKGDKIRSFNILKQLAGQYDIYLAAFVDDDNDWQYERDLQPYCKEMSLLPLNPLWGKVRGLLGMLLGKPISLPYFFSSQLQQWVTAKIRSAGIKKAFVYSSAMAQYIEKATLDKRVADFVDVDSDKWRQYAEKTANPLMKLVYRWEYRTLAAYEKKITAAFDAVTLVSEDEAGFFREQLTAELAAKVDAFPNGVDGEFFNPDTCGPRPIADNYLVFTGAMDYWANVDAVLWFVEHVWPVIHKQHPALKFAIVGGNPTDKVKALARRENILVTGRVEDIRPYIKHAQLAVAPLRIARGIQNKVLEAMAMQQAVVMTSMAAEGIRLPANQQTLVTDEADLFAASCLEMLSQPDKIAALGQENREWIARHYQWQAVVEKLAAVLK</sequence>
<name>A0A0U2Z406_9ALTE</name>
<dbReference type="InterPro" id="IPR017521">
    <property type="entry name" value="Sugar_tfrase_PEP-CTERM_Stp1"/>
</dbReference>
<dbReference type="CDD" id="cd03801">
    <property type="entry name" value="GT4_PimA-like"/>
    <property type="match status" value="1"/>
</dbReference>
<dbReference type="STRING" id="1526571.AT746_04775"/>
<dbReference type="KEGG" id="lal:AT746_04775"/>
<dbReference type="NCBIfam" id="TIGR03087">
    <property type="entry name" value="stp1"/>
    <property type="match status" value="1"/>
</dbReference>
<dbReference type="PANTHER" id="PTHR12526">
    <property type="entry name" value="GLYCOSYLTRANSFERASE"/>
    <property type="match status" value="1"/>
</dbReference>
<dbReference type="Proteomes" id="UP000068447">
    <property type="component" value="Chromosome"/>
</dbReference>
<dbReference type="SUPFAM" id="SSF53756">
    <property type="entry name" value="UDP-Glycosyltransferase/glycogen phosphorylase"/>
    <property type="match status" value="1"/>
</dbReference>
<organism evidence="1 2">
    <name type="scientific">Lacimicrobium alkaliphilum</name>
    <dbReference type="NCBI Taxonomy" id="1526571"/>
    <lineage>
        <taxon>Bacteria</taxon>
        <taxon>Pseudomonadati</taxon>
        <taxon>Pseudomonadota</taxon>
        <taxon>Gammaproteobacteria</taxon>
        <taxon>Alteromonadales</taxon>
        <taxon>Alteromonadaceae</taxon>
        <taxon>Lacimicrobium</taxon>
    </lineage>
</organism>
<dbReference type="Pfam" id="PF13692">
    <property type="entry name" value="Glyco_trans_1_4"/>
    <property type="match status" value="1"/>
</dbReference>
<accession>A0A0U2Z406</accession>
<dbReference type="GO" id="GO:0016757">
    <property type="term" value="F:glycosyltransferase activity"/>
    <property type="evidence" value="ECO:0007669"/>
    <property type="project" value="TreeGrafter"/>
</dbReference>
<keyword evidence="2" id="KW-1185">Reference proteome</keyword>
<dbReference type="RefSeq" id="WP_062477179.1">
    <property type="nucleotide sequence ID" value="NZ_CP013650.1"/>
</dbReference>
<dbReference type="EMBL" id="CP013650">
    <property type="protein sequence ID" value="ALS97651.1"/>
    <property type="molecule type" value="Genomic_DNA"/>
</dbReference>
<proteinExistence type="predicted"/>
<evidence type="ECO:0000313" key="2">
    <source>
        <dbReference type="Proteomes" id="UP000068447"/>
    </source>
</evidence>
<protein>
    <recommendedName>
        <fullName evidence="3">Sugar transferase</fullName>
    </recommendedName>
</protein>
<dbReference type="Gene3D" id="3.40.50.2000">
    <property type="entry name" value="Glycogen Phosphorylase B"/>
    <property type="match status" value="2"/>
</dbReference>
<reference evidence="1 2" key="1">
    <citation type="submission" date="2015-12" db="EMBL/GenBank/DDBJ databases">
        <title>Complete genome of Lacimicrobium alkaliphilum KCTC 32984.</title>
        <authorList>
            <person name="Kim S.-G."/>
            <person name="Lee Y.-J."/>
        </authorList>
    </citation>
    <scope>NUCLEOTIDE SEQUENCE [LARGE SCALE GENOMIC DNA]</scope>
    <source>
        <strain evidence="1 2">YelD216</strain>
    </source>
</reference>
<dbReference type="OrthoDB" id="9807209at2"/>
<evidence type="ECO:0000313" key="1">
    <source>
        <dbReference type="EMBL" id="ALS97651.1"/>
    </source>
</evidence>